<sequence length="149" mass="17042">MSRHHNNTSVFTYLSLFCLHHSDSITLKRLNGSKGKIFSHFILHRDKEKADTTVREQQTSLCWRTNITINYLINFFIPPPQHKDSNSRWPEPSYGSTINLRVTFHLLDGGGNATIRLICCVFICLATPGYTTGFAPEVKDNLLLCHHLQ</sequence>
<accession>A0AAV1F036</accession>
<keyword evidence="2" id="KW-1185">Reference proteome</keyword>
<dbReference type="EMBL" id="OY660867">
    <property type="protein sequence ID" value="CAJ1054576.1"/>
    <property type="molecule type" value="Genomic_DNA"/>
</dbReference>
<organism evidence="1 2">
    <name type="scientific">Xyrichtys novacula</name>
    <name type="common">Pearly razorfish</name>
    <name type="synonym">Hemipteronotus novacula</name>
    <dbReference type="NCBI Taxonomy" id="13765"/>
    <lineage>
        <taxon>Eukaryota</taxon>
        <taxon>Metazoa</taxon>
        <taxon>Chordata</taxon>
        <taxon>Craniata</taxon>
        <taxon>Vertebrata</taxon>
        <taxon>Euteleostomi</taxon>
        <taxon>Actinopterygii</taxon>
        <taxon>Neopterygii</taxon>
        <taxon>Teleostei</taxon>
        <taxon>Neoteleostei</taxon>
        <taxon>Acanthomorphata</taxon>
        <taxon>Eupercaria</taxon>
        <taxon>Labriformes</taxon>
        <taxon>Labridae</taxon>
        <taxon>Xyrichtys</taxon>
    </lineage>
</organism>
<protein>
    <submittedName>
        <fullName evidence="1">Uncharacterized protein</fullName>
    </submittedName>
</protein>
<evidence type="ECO:0000313" key="2">
    <source>
        <dbReference type="Proteomes" id="UP001178508"/>
    </source>
</evidence>
<evidence type="ECO:0000313" key="1">
    <source>
        <dbReference type="EMBL" id="CAJ1054576.1"/>
    </source>
</evidence>
<dbReference type="Proteomes" id="UP001178508">
    <property type="component" value="Chromosome 4"/>
</dbReference>
<gene>
    <name evidence="1" type="ORF">XNOV1_A012597</name>
</gene>
<name>A0AAV1F036_XYRNO</name>
<dbReference type="AlphaFoldDB" id="A0AAV1F036"/>
<reference evidence="1" key="1">
    <citation type="submission" date="2023-08" db="EMBL/GenBank/DDBJ databases">
        <authorList>
            <person name="Alioto T."/>
            <person name="Alioto T."/>
            <person name="Gomez Garrido J."/>
        </authorList>
    </citation>
    <scope>NUCLEOTIDE SEQUENCE</scope>
</reference>
<proteinExistence type="predicted"/>